<evidence type="ECO:0000313" key="10">
    <source>
        <dbReference type="EMBL" id="CAH0386454.1"/>
    </source>
</evidence>
<gene>
    <name evidence="10" type="ORF">BEMITA_LOCUS5573</name>
</gene>
<keyword evidence="11" id="KW-1185">Reference proteome</keyword>
<evidence type="ECO:0008006" key="12">
    <source>
        <dbReference type="Google" id="ProtNLM"/>
    </source>
</evidence>
<dbReference type="InterPro" id="IPR057635">
    <property type="entry name" value="Tsg_N"/>
</dbReference>
<evidence type="ECO:0000256" key="2">
    <source>
        <dbReference type="ARBA" id="ARBA00010047"/>
    </source>
</evidence>
<organism evidence="10 11">
    <name type="scientific">Bemisia tabaci</name>
    <name type="common">Sweetpotato whitefly</name>
    <name type="synonym">Aleurodes tabaci</name>
    <dbReference type="NCBI Taxonomy" id="7038"/>
    <lineage>
        <taxon>Eukaryota</taxon>
        <taxon>Metazoa</taxon>
        <taxon>Ecdysozoa</taxon>
        <taxon>Arthropoda</taxon>
        <taxon>Hexapoda</taxon>
        <taxon>Insecta</taxon>
        <taxon>Pterygota</taxon>
        <taxon>Neoptera</taxon>
        <taxon>Paraneoptera</taxon>
        <taxon>Hemiptera</taxon>
        <taxon>Sternorrhyncha</taxon>
        <taxon>Aleyrodoidea</taxon>
        <taxon>Aleyrodidae</taxon>
        <taxon>Aleyrodinae</taxon>
        <taxon>Bemisia</taxon>
    </lineage>
</organism>
<dbReference type="Proteomes" id="UP001152759">
    <property type="component" value="Chromosome 3"/>
</dbReference>
<dbReference type="Pfam" id="PF04668">
    <property type="entry name" value="Tsg"/>
    <property type="match status" value="1"/>
</dbReference>
<evidence type="ECO:0000313" key="11">
    <source>
        <dbReference type="Proteomes" id="UP001152759"/>
    </source>
</evidence>
<sequence>MINWTAKLMVLLSIGFVKCCQEELCASVVSKCILLKSCECDMKEIACRKECISCLGDYHGECCSCVGMCSSDEAEDSLPSNVGELAESVPSLFEALTVDKDPLHRWHTFSFPVFYDVTFSGSQLDDKVKYISDSEEEEKSKIEGGLITQNCTVVFKSQCMSWHKCRVSCQSMGAASYRWFHDGCCECIGENCPNYGINENRCESCPITKITGYEENKLDFGETLDY</sequence>
<protein>
    <recommendedName>
        <fullName evidence="12">Twisted gastrulation</fullName>
    </recommendedName>
</protein>
<comment type="subcellular location">
    <subcellularLocation>
        <location evidence="1">Secreted</location>
    </subcellularLocation>
</comment>
<evidence type="ECO:0000259" key="9">
    <source>
        <dbReference type="Pfam" id="PF23782"/>
    </source>
</evidence>
<dbReference type="Pfam" id="PF23782">
    <property type="entry name" value="Tsg_N"/>
    <property type="match status" value="1"/>
</dbReference>
<dbReference type="PANTHER" id="PTHR12312:SF16">
    <property type="entry name" value="TWISTED GASTRULATION PROTEIN HOMOLOG 1-A-RELATED"/>
    <property type="match status" value="1"/>
</dbReference>
<evidence type="ECO:0000259" key="8">
    <source>
        <dbReference type="Pfam" id="PF04668"/>
    </source>
</evidence>
<dbReference type="InterPro" id="IPR006761">
    <property type="entry name" value="Tsg"/>
</dbReference>
<evidence type="ECO:0000256" key="4">
    <source>
        <dbReference type="ARBA" id="ARBA00022525"/>
    </source>
</evidence>
<feature type="domain" description="Tsg N-terminal" evidence="9">
    <location>
        <begin position="19"/>
        <end position="73"/>
    </location>
</feature>
<proteinExistence type="inferred from homology"/>
<dbReference type="GO" id="GO:0005615">
    <property type="term" value="C:extracellular space"/>
    <property type="evidence" value="ECO:0007669"/>
    <property type="project" value="TreeGrafter"/>
</dbReference>
<evidence type="ECO:0000256" key="7">
    <source>
        <dbReference type="SAM" id="SignalP"/>
    </source>
</evidence>
<feature type="domain" description="Tsg C-terminal" evidence="8">
    <location>
        <begin position="79"/>
        <end position="206"/>
    </location>
</feature>
<feature type="chain" id="PRO_5040510560" description="Twisted gastrulation" evidence="7">
    <location>
        <begin position="20"/>
        <end position="226"/>
    </location>
</feature>
<name>A0A9P0A8S0_BEMTA</name>
<dbReference type="EMBL" id="OU963864">
    <property type="protein sequence ID" value="CAH0386454.1"/>
    <property type="molecule type" value="Genomic_DNA"/>
</dbReference>
<dbReference type="GO" id="GO:0030510">
    <property type="term" value="P:regulation of BMP signaling pathway"/>
    <property type="evidence" value="ECO:0007669"/>
    <property type="project" value="TreeGrafter"/>
</dbReference>
<evidence type="ECO:0000256" key="5">
    <source>
        <dbReference type="ARBA" id="ARBA00022729"/>
    </source>
</evidence>
<evidence type="ECO:0000256" key="3">
    <source>
        <dbReference type="ARBA" id="ARBA00022473"/>
    </source>
</evidence>
<feature type="signal peptide" evidence="7">
    <location>
        <begin position="1"/>
        <end position="19"/>
    </location>
</feature>
<keyword evidence="4" id="KW-0964">Secreted</keyword>
<evidence type="ECO:0000256" key="1">
    <source>
        <dbReference type="ARBA" id="ARBA00004613"/>
    </source>
</evidence>
<dbReference type="PANTHER" id="PTHR12312">
    <property type="entry name" value="TWISTED GASTRULATION PROTEIN HOMOLOG 1-A-RELATED"/>
    <property type="match status" value="1"/>
</dbReference>
<keyword evidence="6" id="KW-0325">Glycoprotein</keyword>
<dbReference type="AlphaFoldDB" id="A0A9P0A8S0"/>
<evidence type="ECO:0000256" key="6">
    <source>
        <dbReference type="ARBA" id="ARBA00023180"/>
    </source>
</evidence>
<dbReference type="KEGG" id="btab:109035076"/>
<reference evidence="10" key="1">
    <citation type="submission" date="2021-12" db="EMBL/GenBank/DDBJ databases">
        <authorList>
            <person name="King R."/>
        </authorList>
    </citation>
    <scope>NUCLEOTIDE SEQUENCE</scope>
</reference>
<accession>A0A9P0A8S0</accession>
<comment type="similarity">
    <text evidence="2">Belongs to the twisted gastrulation protein family.</text>
</comment>
<keyword evidence="5 7" id="KW-0732">Signal</keyword>
<keyword evidence="3" id="KW-0217">Developmental protein</keyword>
<dbReference type="InterPro" id="IPR057726">
    <property type="entry name" value="Tsg_C"/>
</dbReference>